<evidence type="ECO:0000313" key="7">
    <source>
        <dbReference type="EMBL" id="CEM49459.1"/>
    </source>
</evidence>
<dbReference type="PANTHER" id="PTHR10159">
    <property type="entry name" value="DUAL SPECIFICITY PROTEIN PHOSPHATASE"/>
    <property type="match status" value="1"/>
</dbReference>
<keyword evidence="4" id="KW-0904">Protein phosphatase</keyword>
<dbReference type="InterPro" id="IPR000387">
    <property type="entry name" value="Tyr_Pase_dom"/>
</dbReference>
<evidence type="ECO:0000256" key="2">
    <source>
        <dbReference type="ARBA" id="ARBA00013064"/>
    </source>
</evidence>
<dbReference type="GO" id="GO:0005737">
    <property type="term" value="C:cytoplasm"/>
    <property type="evidence" value="ECO:0007669"/>
    <property type="project" value="TreeGrafter"/>
</dbReference>
<dbReference type="AlphaFoldDB" id="A0A0G4HY67"/>
<proteinExistence type="inferred from homology"/>
<dbReference type="EC" id="3.1.3.48" evidence="2"/>
<dbReference type="Gene3D" id="3.90.190.10">
    <property type="entry name" value="Protein tyrosine phosphatase superfamily"/>
    <property type="match status" value="1"/>
</dbReference>
<evidence type="ECO:0000256" key="4">
    <source>
        <dbReference type="ARBA" id="ARBA00022912"/>
    </source>
</evidence>
<name>A0A0G4HY67_9ALVE</name>
<dbReference type="PROSITE" id="PS50054">
    <property type="entry name" value="TYR_PHOSPHATASE_DUAL"/>
    <property type="match status" value="1"/>
</dbReference>
<dbReference type="InterPro" id="IPR020422">
    <property type="entry name" value="TYR_PHOSPHATASE_DUAL_dom"/>
</dbReference>
<dbReference type="GO" id="GO:0043409">
    <property type="term" value="P:negative regulation of MAPK cascade"/>
    <property type="evidence" value="ECO:0007669"/>
    <property type="project" value="TreeGrafter"/>
</dbReference>
<dbReference type="PROSITE" id="PS00383">
    <property type="entry name" value="TYR_PHOSPHATASE_1"/>
    <property type="match status" value="1"/>
</dbReference>
<reference evidence="7" key="1">
    <citation type="submission" date="2014-11" db="EMBL/GenBank/DDBJ databases">
        <authorList>
            <person name="Otto D Thomas"/>
            <person name="Naeem Raeece"/>
        </authorList>
    </citation>
    <scope>NUCLEOTIDE SEQUENCE</scope>
</reference>
<dbReference type="EMBL" id="CDMZ01004341">
    <property type="protein sequence ID" value="CEM49459.1"/>
    <property type="molecule type" value="Genomic_DNA"/>
</dbReference>
<dbReference type="InterPro" id="IPR029021">
    <property type="entry name" value="Prot-tyrosine_phosphatase-like"/>
</dbReference>
<evidence type="ECO:0000259" key="5">
    <source>
        <dbReference type="PROSITE" id="PS50054"/>
    </source>
</evidence>
<dbReference type="VEuPathDB" id="CryptoDB:Cvel_9415"/>
<protein>
    <recommendedName>
        <fullName evidence="2">protein-tyrosine-phosphatase</fullName>
        <ecNumber evidence="2">3.1.3.48</ecNumber>
    </recommendedName>
</protein>
<dbReference type="InterPro" id="IPR016130">
    <property type="entry name" value="Tyr_Pase_AS"/>
</dbReference>
<dbReference type="CDD" id="cd14498">
    <property type="entry name" value="DSP"/>
    <property type="match status" value="1"/>
</dbReference>
<dbReference type="PhylomeDB" id="A0A0G4HY67"/>
<organism evidence="7">
    <name type="scientific">Chromera velia CCMP2878</name>
    <dbReference type="NCBI Taxonomy" id="1169474"/>
    <lineage>
        <taxon>Eukaryota</taxon>
        <taxon>Sar</taxon>
        <taxon>Alveolata</taxon>
        <taxon>Colpodellida</taxon>
        <taxon>Chromeraceae</taxon>
        <taxon>Chromera</taxon>
    </lineage>
</organism>
<dbReference type="PROSITE" id="PS50056">
    <property type="entry name" value="TYR_PHOSPHATASE_2"/>
    <property type="match status" value="1"/>
</dbReference>
<dbReference type="GO" id="GO:0004725">
    <property type="term" value="F:protein tyrosine phosphatase activity"/>
    <property type="evidence" value="ECO:0007669"/>
    <property type="project" value="UniProtKB-EC"/>
</dbReference>
<gene>
    <name evidence="7" type="ORF">Cvel_9415</name>
</gene>
<accession>A0A0G4HY67</accession>
<dbReference type="InterPro" id="IPR000340">
    <property type="entry name" value="Dual-sp_phosphatase_cat-dom"/>
</dbReference>
<dbReference type="SMART" id="SM00195">
    <property type="entry name" value="DSPc"/>
    <property type="match status" value="1"/>
</dbReference>
<evidence type="ECO:0000259" key="6">
    <source>
        <dbReference type="PROSITE" id="PS50056"/>
    </source>
</evidence>
<evidence type="ECO:0000256" key="3">
    <source>
        <dbReference type="ARBA" id="ARBA00022801"/>
    </source>
</evidence>
<dbReference type="SUPFAM" id="SSF52799">
    <property type="entry name" value="(Phosphotyrosine protein) phosphatases II"/>
    <property type="match status" value="1"/>
</dbReference>
<sequence length="211" mass="23575">MTDLAKDAHGDASAGGFPVPFFPESGLQEDRDAISEILPGLFLTNFRGAEDLKRLQALKINHVLCVNGPASDNPHPTELNYMNIVNVEDEESQAAALRAHFENAGKFIHANMGKGVVVHCAGGISRSSSIVLFYLMKYRNMNLREAFAHTMARRRVIWPNTGFMQQLIEFEKSQAGKKGRSTITAKEYQEWTDFSPMAYKAAKTVDRPREK</sequence>
<dbReference type="Pfam" id="PF00782">
    <property type="entry name" value="DSPc"/>
    <property type="match status" value="1"/>
</dbReference>
<evidence type="ECO:0000256" key="1">
    <source>
        <dbReference type="ARBA" id="ARBA00008601"/>
    </source>
</evidence>
<feature type="domain" description="Tyrosine-protein phosphatase" evidence="5">
    <location>
        <begin position="33"/>
        <end position="176"/>
    </location>
</feature>
<dbReference type="PANTHER" id="PTHR10159:SF519">
    <property type="entry name" value="DUAL SPECIFICITY PROTEIN PHOSPHATASE MPK3"/>
    <property type="match status" value="1"/>
</dbReference>
<comment type="similarity">
    <text evidence="1">Belongs to the protein-tyrosine phosphatase family. Non-receptor class dual specificity subfamily.</text>
</comment>
<keyword evidence="3" id="KW-0378">Hydrolase</keyword>
<feature type="domain" description="Tyrosine specific protein phosphatases" evidence="6">
    <location>
        <begin position="79"/>
        <end position="154"/>
    </location>
</feature>